<dbReference type="EMBL" id="JADBEL010000012">
    <property type="protein sequence ID" value="MBE1555287.1"/>
    <property type="molecule type" value="Genomic_DNA"/>
</dbReference>
<evidence type="ECO:0000256" key="1">
    <source>
        <dbReference type="SAM" id="Phobius"/>
    </source>
</evidence>
<keyword evidence="1" id="KW-0472">Membrane</keyword>
<dbReference type="RefSeq" id="WP_192599023.1">
    <property type="nucleotide sequence ID" value="NZ_JADBEL010000012.1"/>
</dbReference>
<evidence type="ECO:0000313" key="3">
    <source>
        <dbReference type="Proteomes" id="UP000658225"/>
    </source>
</evidence>
<gene>
    <name evidence="2" type="ORF">H4683_002392</name>
</gene>
<dbReference type="Proteomes" id="UP000658225">
    <property type="component" value="Unassembled WGS sequence"/>
</dbReference>
<proteinExistence type="predicted"/>
<dbReference type="AlphaFoldDB" id="A0A927RF88"/>
<organism evidence="2 3">
    <name type="scientific">Sporosarcina limicola</name>
    <dbReference type="NCBI Taxonomy" id="34101"/>
    <lineage>
        <taxon>Bacteria</taxon>
        <taxon>Bacillati</taxon>
        <taxon>Bacillota</taxon>
        <taxon>Bacilli</taxon>
        <taxon>Bacillales</taxon>
        <taxon>Caryophanaceae</taxon>
        <taxon>Sporosarcina</taxon>
    </lineage>
</organism>
<feature type="transmembrane region" description="Helical" evidence="1">
    <location>
        <begin position="12"/>
        <end position="33"/>
    </location>
</feature>
<protein>
    <submittedName>
        <fullName evidence="2">Uncharacterized protein</fullName>
    </submittedName>
</protein>
<keyword evidence="1" id="KW-0812">Transmembrane</keyword>
<accession>A0A927RF88</accession>
<keyword evidence="3" id="KW-1185">Reference proteome</keyword>
<reference evidence="2" key="1">
    <citation type="submission" date="2020-10" db="EMBL/GenBank/DDBJ databases">
        <title>Genomic Encyclopedia of Type Strains, Phase IV (KMG-IV): sequencing the most valuable type-strain genomes for metagenomic binning, comparative biology and taxonomic classification.</title>
        <authorList>
            <person name="Goeker M."/>
        </authorList>
    </citation>
    <scope>NUCLEOTIDE SEQUENCE</scope>
    <source>
        <strain evidence="2">DSM 13886</strain>
    </source>
</reference>
<sequence length="58" mass="6301">MVTKSRSDNAVLWSIFAILIAALSVGYCFTHIIELVGDGVERSSRAIAYLARLMKGSV</sequence>
<comment type="caution">
    <text evidence="2">The sequence shown here is derived from an EMBL/GenBank/DDBJ whole genome shotgun (WGS) entry which is preliminary data.</text>
</comment>
<keyword evidence="1" id="KW-1133">Transmembrane helix</keyword>
<name>A0A927RF88_9BACL</name>
<evidence type="ECO:0000313" key="2">
    <source>
        <dbReference type="EMBL" id="MBE1555287.1"/>
    </source>
</evidence>